<keyword evidence="2" id="KW-1185">Reference proteome</keyword>
<gene>
    <name evidence="1" type="ORF">NM208_g5577</name>
</gene>
<evidence type="ECO:0000313" key="1">
    <source>
        <dbReference type="EMBL" id="KAJ3539213.1"/>
    </source>
</evidence>
<protein>
    <submittedName>
        <fullName evidence="1">Uncharacterized protein</fullName>
    </submittedName>
</protein>
<reference evidence="1" key="1">
    <citation type="submission" date="2022-08" db="EMBL/GenBank/DDBJ databases">
        <title>Genome Sequence of Fusarium decemcellulare.</title>
        <authorList>
            <person name="Buettner E."/>
        </authorList>
    </citation>
    <scope>NUCLEOTIDE SEQUENCE</scope>
    <source>
        <strain evidence="1">Babe19</strain>
    </source>
</reference>
<evidence type="ECO:0000313" key="2">
    <source>
        <dbReference type="Proteomes" id="UP001148629"/>
    </source>
</evidence>
<organism evidence="1 2">
    <name type="scientific">Fusarium decemcellulare</name>
    <dbReference type="NCBI Taxonomy" id="57161"/>
    <lineage>
        <taxon>Eukaryota</taxon>
        <taxon>Fungi</taxon>
        <taxon>Dikarya</taxon>
        <taxon>Ascomycota</taxon>
        <taxon>Pezizomycotina</taxon>
        <taxon>Sordariomycetes</taxon>
        <taxon>Hypocreomycetidae</taxon>
        <taxon>Hypocreales</taxon>
        <taxon>Nectriaceae</taxon>
        <taxon>Fusarium</taxon>
        <taxon>Fusarium decemcellulare species complex</taxon>
    </lineage>
</organism>
<dbReference type="EMBL" id="JANRMS010000472">
    <property type="protein sequence ID" value="KAJ3539213.1"/>
    <property type="molecule type" value="Genomic_DNA"/>
</dbReference>
<proteinExistence type="predicted"/>
<sequence>MSFFGGPAAPARIESDKVIPLHFWDDSPLYRRIALYNLKVFDDVLDPEKLRSSLEALVSLPSWRKLGGRLRKNAQGGLEYHTPVEFTTQRPAIGFSHVDHREVAKDDHPLASRLPKPSSRPAVVGDPEESIDLACGPGSPTCIDDYLYSDRPLLGLHVVSLKDATLVTLHWLHIACDALGMKTLVGSWVLLMQGKEVPAQQGYDYDPLAELGKHPKEEHKLAHQRMTTGALLTYGLKNGYSLAFGKKECRMVCIPGAYLDKLRATALKELTAAGVEDPFLTDNDVLIAWWTRIALSHLPQDSDRPVTVQLAMSLRRTLEKDLLPPAKPYISNCFGFTNLLLPASDLKQKPISDIASQIRTSLNEQSTRAQVEAYQSMVRGSVAPLPVFFGTGNTYQITYSNWCKADLYGADFSAAAVTPRDEPLYASYIAHCQVPFQFPEGFIVVGKDSKQNTWLCGYRIQGLWDKVEKDSAEKLRPSLAGQSTQSTQIIITLVGAYMGILLILIFLPTDIVFCLPTMQDFAEEITYAVSTMEALVPISASLEKLRHLFRKPFNKDCRWCQELYETGVRIPAKELIQGTLAGCPACQLLYQTVDPANLIDPRIELVSVWYFGDYVRTFGDSFVSHIFDPKSEEMSRRLCREEGSTSHWPLIATAKHVAPTADTPESVELIKGWLSECEKKHHGCKKPDSILPDRVVFVGSGGDPRLVETQGSQGKYIALSHRWGGHVSLQLKKDSLDDFKQGIPFSRFPRTFQDAITICRALGVEHIWIDSICIIQDSKEDWDTQGSKMDQVYANCLLTIAADAAENGDSGFIRNQAREALKNKTRKIVCIGPKGQAGEVFIRPLRQFGSRGGFGRHYNSWERGDLEASQRLTEQGSYLLKCGWVLLETFLLRRILHFLPDEFSWRCASASRCECKVRPHDKKRVVHEPLDLELPREINTENLKEYWKEIVEKYTRRQLTFPLDRLVALAGLASRAHSINPKVNYYVGLWSDALPSTLLWIVDRPVGVESPECA</sequence>
<comment type="caution">
    <text evidence="1">The sequence shown here is derived from an EMBL/GenBank/DDBJ whole genome shotgun (WGS) entry which is preliminary data.</text>
</comment>
<name>A0ACC1SGJ3_9HYPO</name>
<dbReference type="Proteomes" id="UP001148629">
    <property type="component" value="Unassembled WGS sequence"/>
</dbReference>
<accession>A0ACC1SGJ3</accession>